<protein>
    <submittedName>
        <fullName evidence="2">Uncharacterized protein LOC113870198</fullName>
    </submittedName>
</protein>
<dbReference type="Proteomes" id="UP000694853">
    <property type="component" value="Unplaced"/>
</dbReference>
<dbReference type="InterPro" id="IPR032567">
    <property type="entry name" value="RTL1-rel"/>
</dbReference>
<keyword evidence="1" id="KW-1185">Reference proteome</keyword>
<evidence type="ECO:0000313" key="2">
    <source>
        <dbReference type="RefSeq" id="XP_027362595.1"/>
    </source>
</evidence>
<dbReference type="SUPFAM" id="SSF50630">
    <property type="entry name" value="Acid proteases"/>
    <property type="match status" value="1"/>
</dbReference>
<organism evidence="1 2">
    <name type="scientific">Abrus precatorius</name>
    <name type="common">Indian licorice</name>
    <name type="synonym">Glycine abrus</name>
    <dbReference type="NCBI Taxonomy" id="3816"/>
    <lineage>
        <taxon>Eukaryota</taxon>
        <taxon>Viridiplantae</taxon>
        <taxon>Streptophyta</taxon>
        <taxon>Embryophyta</taxon>
        <taxon>Tracheophyta</taxon>
        <taxon>Spermatophyta</taxon>
        <taxon>Magnoliopsida</taxon>
        <taxon>eudicotyledons</taxon>
        <taxon>Gunneridae</taxon>
        <taxon>Pentapetalae</taxon>
        <taxon>rosids</taxon>
        <taxon>fabids</taxon>
        <taxon>Fabales</taxon>
        <taxon>Fabaceae</taxon>
        <taxon>Papilionoideae</taxon>
        <taxon>50 kb inversion clade</taxon>
        <taxon>NPAAA clade</taxon>
        <taxon>indigoferoid/millettioid clade</taxon>
        <taxon>Abreae</taxon>
        <taxon>Abrus</taxon>
    </lineage>
</organism>
<gene>
    <name evidence="2" type="primary">LOC113870198</name>
</gene>
<name>A0A8B8M237_ABRPR</name>
<evidence type="ECO:0000313" key="1">
    <source>
        <dbReference type="Proteomes" id="UP000694853"/>
    </source>
</evidence>
<dbReference type="Gene3D" id="2.40.70.10">
    <property type="entry name" value="Acid Proteases"/>
    <property type="match status" value="1"/>
</dbReference>
<accession>A0A8B8M237</accession>
<reference evidence="1" key="1">
    <citation type="journal article" date="2019" name="Toxins">
        <title>Detection of Abrin-Like and Prepropulchellin-Like Toxin Genes and Transcripts Using Whole Genome Sequencing and Full-Length Transcript Sequencing of Abrus precatorius.</title>
        <authorList>
            <person name="Hovde B.T."/>
            <person name="Daligault H.E."/>
            <person name="Hanschen E.R."/>
            <person name="Kunde Y.A."/>
            <person name="Johnson M.B."/>
            <person name="Starkenburg S.R."/>
            <person name="Johnson S.L."/>
        </authorList>
    </citation>
    <scope>NUCLEOTIDE SEQUENCE [LARGE SCALE GENOMIC DNA]</scope>
</reference>
<dbReference type="PANTHER" id="PTHR15503">
    <property type="entry name" value="LDOC1 RELATED"/>
    <property type="match status" value="1"/>
</dbReference>
<dbReference type="PANTHER" id="PTHR15503:SF45">
    <property type="entry name" value="RNA-DIRECTED DNA POLYMERASE HOMOLOG"/>
    <property type="match status" value="1"/>
</dbReference>
<dbReference type="KEGG" id="aprc:113870198"/>
<reference evidence="2" key="2">
    <citation type="submission" date="2025-08" db="UniProtKB">
        <authorList>
            <consortium name="RefSeq"/>
        </authorList>
    </citation>
    <scope>IDENTIFICATION</scope>
    <source>
        <tissue evidence="2">Young leaves</tissue>
    </source>
</reference>
<dbReference type="GeneID" id="113870198"/>
<dbReference type="OrthoDB" id="1436782at2759"/>
<dbReference type="InterPro" id="IPR043502">
    <property type="entry name" value="DNA/RNA_pol_sf"/>
</dbReference>
<dbReference type="SUPFAM" id="SSF56672">
    <property type="entry name" value="DNA/RNA polymerases"/>
    <property type="match status" value="1"/>
</dbReference>
<dbReference type="Gene3D" id="3.10.10.10">
    <property type="entry name" value="HIV Type 1 Reverse Transcriptase, subunit A, domain 1"/>
    <property type="match status" value="1"/>
</dbReference>
<proteinExistence type="predicted"/>
<dbReference type="CDD" id="cd00303">
    <property type="entry name" value="retropepsin_like"/>
    <property type="match status" value="1"/>
</dbReference>
<sequence length="318" mass="35045">MGRSRTTAPTTSKRKIPLTLDDRTIEDRGDLSCAVSAVEDLISKEIATKILSLALDVTGNRRQPNPINSRNPSGRPDMRGRVYTMSGTEDTHSDDLIQGACVINGVSLRVLYDSGAMHSFISNDCVRQLELPISHMTGNLIVSTPAGPSIATSLVCRDCHIYLEGQEFIVNLICLPLSDLDVILGMDWLSANHVMLDCPNKKLAFSLNNVERTKEETQESQDAHCTRDPRDAKTQIFTVFAIGDPKDDPVLDEISIVCEYPEVFPENVPGLPSEREVEFSIDLVPGAGPVSMAPYRMSPVELVELKQQVEELLGKHEE</sequence>
<dbReference type="InterPro" id="IPR021109">
    <property type="entry name" value="Peptidase_aspartic_dom_sf"/>
</dbReference>
<dbReference type="Pfam" id="PF08284">
    <property type="entry name" value="RVP_2"/>
    <property type="match status" value="1"/>
</dbReference>
<dbReference type="RefSeq" id="XP_027362595.1">
    <property type="nucleotide sequence ID" value="XM_027506794.1"/>
</dbReference>
<dbReference type="AlphaFoldDB" id="A0A8B8M237"/>